<dbReference type="InterPro" id="IPR043502">
    <property type="entry name" value="DNA/RNA_pol_sf"/>
</dbReference>
<protein>
    <submittedName>
        <fullName evidence="2">Retrovirus-related Pol polyprotein from transposon RE2</fullName>
    </submittedName>
</protein>
<organism evidence="2">
    <name type="scientific">Sesamum radiatum</name>
    <name type="common">Black benniseed</name>
    <dbReference type="NCBI Taxonomy" id="300843"/>
    <lineage>
        <taxon>Eukaryota</taxon>
        <taxon>Viridiplantae</taxon>
        <taxon>Streptophyta</taxon>
        <taxon>Embryophyta</taxon>
        <taxon>Tracheophyta</taxon>
        <taxon>Spermatophyta</taxon>
        <taxon>Magnoliopsida</taxon>
        <taxon>eudicotyledons</taxon>
        <taxon>Gunneridae</taxon>
        <taxon>Pentapetalae</taxon>
        <taxon>asterids</taxon>
        <taxon>lamiids</taxon>
        <taxon>Lamiales</taxon>
        <taxon>Pedaliaceae</taxon>
        <taxon>Sesamum</taxon>
    </lineage>
</organism>
<dbReference type="AlphaFoldDB" id="A0AAW2Q0T1"/>
<accession>A0AAW2Q0T1</accession>
<sequence length="235" mass="26190">MTVRLFLALAAAHGWPLHQIDVNNAFLHGHLEEDLFMTPPEGYTVAPGLSTPDHCLFTKATSVGIMALLVYGDDILITAPTVVLIQSVKDYILSLFTIKDLGDARPCEAHWRAAIHVVRYLKGTPIKSLFLPSASSFALRAYCDADWVSRTDSRRSLTGFCIFLGDVLVSWKTKKQSTVSRSTAEAEYRSMAAIVCELKWISYIRSDTMSKYAMKLKNKKEEQRVFAIAVSALLL</sequence>
<dbReference type="InterPro" id="IPR013103">
    <property type="entry name" value="RVT_2"/>
</dbReference>
<reference evidence="2" key="2">
    <citation type="journal article" date="2024" name="Plant">
        <title>Genomic evolution and insights into agronomic trait innovations of Sesamum species.</title>
        <authorList>
            <person name="Miao H."/>
            <person name="Wang L."/>
            <person name="Qu L."/>
            <person name="Liu H."/>
            <person name="Sun Y."/>
            <person name="Le M."/>
            <person name="Wang Q."/>
            <person name="Wei S."/>
            <person name="Zheng Y."/>
            <person name="Lin W."/>
            <person name="Duan Y."/>
            <person name="Cao H."/>
            <person name="Xiong S."/>
            <person name="Wang X."/>
            <person name="Wei L."/>
            <person name="Li C."/>
            <person name="Ma Q."/>
            <person name="Ju M."/>
            <person name="Zhao R."/>
            <person name="Li G."/>
            <person name="Mu C."/>
            <person name="Tian Q."/>
            <person name="Mei H."/>
            <person name="Zhang T."/>
            <person name="Gao T."/>
            <person name="Zhang H."/>
        </authorList>
    </citation>
    <scope>NUCLEOTIDE SEQUENCE</scope>
    <source>
        <strain evidence="2">G02</strain>
    </source>
</reference>
<evidence type="ECO:0000313" key="2">
    <source>
        <dbReference type="EMBL" id="KAL0361363.1"/>
    </source>
</evidence>
<dbReference type="Pfam" id="PF07727">
    <property type="entry name" value="RVT_2"/>
    <property type="match status" value="1"/>
</dbReference>
<dbReference type="EMBL" id="JACGWJ010000016">
    <property type="protein sequence ID" value="KAL0361363.1"/>
    <property type="molecule type" value="Genomic_DNA"/>
</dbReference>
<feature type="domain" description="Reverse transcriptase Ty1/copia-type" evidence="1">
    <location>
        <begin position="2"/>
        <end position="45"/>
    </location>
</feature>
<dbReference type="SUPFAM" id="SSF56672">
    <property type="entry name" value="DNA/RNA polymerases"/>
    <property type="match status" value="1"/>
</dbReference>
<dbReference type="CDD" id="cd09272">
    <property type="entry name" value="RNase_HI_RT_Ty1"/>
    <property type="match status" value="1"/>
</dbReference>
<name>A0AAW2Q0T1_SESRA</name>
<dbReference type="PANTHER" id="PTHR11439:SF465">
    <property type="entry name" value="REVERSE TRANSCRIPTASE TY1_COPIA-TYPE DOMAIN-CONTAINING PROTEIN"/>
    <property type="match status" value="1"/>
</dbReference>
<evidence type="ECO:0000259" key="1">
    <source>
        <dbReference type="Pfam" id="PF07727"/>
    </source>
</evidence>
<gene>
    <name evidence="2" type="ORF">Sradi_3820800</name>
</gene>
<comment type="caution">
    <text evidence="2">The sequence shown here is derived from an EMBL/GenBank/DDBJ whole genome shotgun (WGS) entry which is preliminary data.</text>
</comment>
<dbReference type="PANTHER" id="PTHR11439">
    <property type="entry name" value="GAG-POL-RELATED RETROTRANSPOSON"/>
    <property type="match status" value="1"/>
</dbReference>
<proteinExistence type="predicted"/>
<reference evidence="2" key="1">
    <citation type="submission" date="2020-06" db="EMBL/GenBank/DDBJ databases">
        <authorList>
            <person name="Li T."/>
            <person name="Hu X."/>
            <person name="Zhang T."/>
            <person name="Song X."/>
            <person name="Zhang H."/>
            <person name="Dai N."/>
            <person name="Sheng W."/>
            <person name="Hou X."/>
            <person name="Wei L."/>
        </authorList>
    </citation>
    <scope>NUCLEOTIDE SEQUENCE</scope>
    <source>
        <strain evidence="2">G02</strain>
        <tissue evidence="2">Leaf</tissue>
    </source>
</reference>